<organism evidence="1 2">
    <name type="scientific">Kushneria phosphatilytica</name>
    <dbReference type="NCBI Taxonomy" id="657387"/>
    <lineage>
        <taxon>Bacteria</taxon>
        <taxon>Pseudomonadati</taxon>
        <taxon>Pseudomonadota</taxon>
        <taxon>Gammaproteobacteria</taxon>
        <taxon>Oceanospirillales</taxon>
        <taxon>Halomonadaceae</taxon>
        <taxon>Kushneria</taxon>
    </lineage>
</organism>
<evidence type="ECO:0000313" key="1">
    <source>
        <dbReference type="EMBL" id="QEL09730.1"/>
    </source>
</evidence>
<dbReference type="RefSeq" id="WP_070980371.1">
    <property type="nucleotide sequence ID" value="NZ_CP043420.1"/>
</dbReference>
<dbReference type="InterPro" id="IPR007263">
    <property type="entry name" value="DCC1-like"/>
</dbReference>
<dbReference type="GO" id="GO:0015035">
    <property type="term" value="F:protein-disulfide reductase activity"/>
    <property type="evidence" value="ECO:0007669"/>
    <property type="project" value="InterPro"/>
</dbReference>
<dbReference type="AlphaFoldDB" id="A0A1S1NSG6"/>
<evidence type="ECO:0000313" key="2">
    <source>
        <dbReference type="Proteomes" id="UP000322553"/>
    </source>
</evidence>
<dbReference type="STRING" id="657387.BH688_13385"/>
<proteinExistence type="predicted"/>
<accession>A0A1S1NSG6</accession>
<name>A0A1S1NSG6_9GAMM</name>
<dbReference type="Proteomes" id="UP000322553">
    <property type="component" value="Chromosome"/>
</dbReference>
<sequence>MNETPPLRGHKAGRKAEPLFTQLIVFDGGCPLCRRSVAWLLRHERAPITALVTLQSTLGHRLGEHFGENADALDSVWLIRAGRLHRDSEALWRTAQVLKSPLQLLAYLRWLPQGLRDGCYTLIGRYRHRLARDPGLDEAVQARLLAGLSPAQCRAIDLPEALAACV</sequence>
<dbReference type="PANTHER" id="PTHR33639">
    <property type="entry name" value="THIOL-DISULFIDE OXIDOREDUCTASE DCC"/>
    <property type="match status" value="1"/>
</dbReference>
<dbReference type="InterPro" id="IPR052927">
    <property type="entry name" value="DCC_oxidoreductase"/>
</dbReference>
<protein>
    <submittedName>
        <fullName evidence="1">DUF393 domain-containing protein</fullName>
    </submittedName>
</protein>
<dbReference type="KEGG" id="kuy:FY550_00370"/>
<keyword evidence="2" id="KW-1185">Reference proteome</keyword>
<reference evidence="1 2" key="1">
    <citation type="submission" date="2019-08" db="EMBL/GenBank/DDBJ databases">
        <title>Complete genome sequence of Kushneria sp. YCWA18, a halophilic phosphate-solubilizing bacterium isolated from Daqiao saltern in China.</title>
        <authorList>
            <person name="Du G.-X."/>
            <person name="Qu L.-Y."/>
        </authorList>
    </citation>
    <scope>NUCLEOTIDE SEQUENCE [LARGE SCALE GENOMIC DNA]</scope>
    <source>
        <strain evidence="1 2">YCWA18</strain>
    </source>
</reference>
<dbReference type="EMBL" id="CP043420">
    <property type="protein sequence ID" value="QEL09730.1"/>
    <property type="molecule type" value="Genomic_DNA"/>
</dbReference>
<dbReference type="OrthoDB" id="5294764at2"/>
<gene>
    <name evidence="1" type="ORF">FY550_00370</name>
</gene>
<dbReference type="Pfam" id="PF04134">
    <property type="entry name" value="DCC1-like"/>
    <property type="match status" value="1"/>
</dbReference>
<dbReference type="PANTHER" id="PTHR33639:SF2">
    <property type="entry name" value="DUF393 DOMAIN-CONTAINING PROTEIN"/>
    <property type="match status" value="1"/>
</dbReference>